<reference evidence="8 9" key="1">
    <citation type="journal article" date="2015" name="Genome Announc.">
        <title>Expanding the biotechnology potential of lactobacilli through comparative genomics of 213 strains and associated genera.</title>
        <authorList>
            <person name="Sun Z."/>
            <person name="Harris H.M."/>
            <person name="McCann A."/>
            <person name="Guo C."/>
            <person name="Argimon S."/>
            <person name="Zhang W."/>
            <person name="Yang X."/>
            <person name="Jeffery I.B."/>
            <person name="Cooney J.C."/>
            <person name="Kagawa T.F."/>
            <person name="Liu W."/>
            <person name="Song Y."/>
            <person name="Salvetti E."/>
            <person name="Wrobel A."/>
            <person name="Rasinkangas P."/>
            <person name="Parkhill J."/>
            <person name="Rea M.C."/>
            <person name="O'Sullivan O."/>
            <person name="Ritari J."/>
            <person name="Douillard F.P."/>
            <person name="Paul Ross R."/>
            <person name="Yang R."/>
            <person name="Briner A.E."/>
            <person name="Felis G.E."/>
            <person name="de Vos W.M."/>
            <person name="Barrangou R."/>
            <person name="Klaenhammer T.R."/>
            <person name="Caufield P.W."/>
            <person name="Cui Y."/>
            <person name="Zhang H."/>
            <person name="O'Toole P.W."/>
        </authorList>
    </citation>
    <scope>NUCLEOTIDE SEQUENCE [LARGE SCALE GENOMIC DNA]</scope>
    <source>
        <strain evidence="8 9">DSM 5007</strain>
    </source>
</reference>
<feature type="transmembrane region" description="Helical" evidence="6">
    <location>
        <begin position="927"/>
        <end position="948"/>
    </location>
</feature>
<dbReference type="Pfam" id="PF00746">
    <property type="entry name" value="Gram_pos_anchor"/>
    <property type="match status" value="1"/>
</dbReference>
<keyword evidence="9" id="KW-1185">Reference proteome</keyword>
<keyword evidence="6" id="KW-0812">Transmembrane</keyword>
<dbReference type="InterPro" id="IPR019931">
    <property type="entry name" value="LPXTG_anchor"/>
</dbReference>
<organism evidence="8 9">
    <name type="scientific">Paucilactobacillus suebicus DSM 5007 = KCTC 3549</name>
    <dbReference type="NCBI Taxonomy" id="1423807"/>
    <lineage>
        <taxon>Bacteria</taxon>
        <taxon>Bacillati</taxon>
        <taxon>Bacillota</taxon>
        <taxon>Bacilli</taxon>
        <taxon>Lactobacillales</taxon>
        <taxon>Lactobacillaceae</taxon>
        <taxon>Paucilactobacillus</taxon>
    </lineage>
</organism>
<keyword evidence="6" id="KW-0472">Membrane</keyword>
<feature type="domain" description="Gram-positive cocci surface proteins LPxTG" evidence="7">
    <location>
        <begin position="920"/>
        <end position="954"/>
    </location>
</feature>
<dbReference type="EMBL" id="AZGF01000015">
    <property type="protein sequence ID" value="KRM11736.1"/>
    <property type="molecule type" value="Genomic_DNA"/>
</dbReference>
<dbReference type="RefSeq" id="WP_010621310.1">
    <property type="nucleotide sequence ID" value="NZ_AZGF01000015.1"/>
</dbReference>
<dbReference type="PATRIC" id="fig|1423807.3.peg.533"/>
<dbReference type="PANTHER" id="PTHR12460">
    <property type="entry name" value="CYCLIN-DEPENDENT KINASE INHIBITOR-RELATED PROTEIN"/>
    <property type="match status" value="1"/>
</dbReference>
<gene>
    <name evidence="8" type="ORF">FD16_GL000525</name>
</gene>
<dbReference type="Gene3D" id="2.60.40.4300">
    <property type="match status" value="1"/>
</dbReference>
<dbReference type="PANTHER" id="PTHR12460:SF38">
    <property type="entry name" value="KINETOPLAST-ASSOCIATED PROTEIN-LIKE PROTEIN"/>
    <property type="match status" value="1"/>
</dbReference>
<feature type="transmembrane region" description="Helical" evidence="6">
    <location>
        <begin position="28"/>
        <end position="48"/>
    </location>
</feature>
<dbReference type="InterPro" id="IPR041558">
    <property type="entry name" value="MucBP_2"/>
</dbReference>
<accession>A0A0R1W1J5</accession>
<dbReference type="NCBIfam" id="TIGR01167">
    <property type="entry name" value="LPXTG_anchor"/>
    <property type="match status" value="1"/>
</dbReference>
<evidence type="ECO:0000256" key="2">
    <source>
        <dbReference type="ARBA" id="ARBA00022525"/>
    </source>
</evidence>
<name>A0A0R1W1J5_9LACO</name>
<evidence type="ECO:0000313" key="8">
    <source>
        <dbReference type="EMBL" id="KRM11736.1"/>
    </source>
</evidence>
<dbReference type="Pfam" id="PF19258">
    <property type="entry name" value="KxYKxGKxW_sig"/>
    <property type="match status" value="1"/>
</dbReference>
<dbReference type="STRING" id="1423807.FD16_GL000525"/>
<comment type="caution">
    <text evidence="8">The sequence shown here is derived from an EMBL/GenBank/DDBJ whole genome shotgun (WGS) entry which is preliminary data.</text>
</comment>
<evidence type="ECO:0000256" key="3">
    <source>
        <dbReference type="ARBA" id="ARBA00022729"/>
    </source>
</evidence>
<keyword evidence="1" id="KW-0134">Cell wall</keyword>
<keyword evidence="2" id="KW-0964">Secreted</keyword>
<sequence>MGDMKNSNHKLAEEDETVRFKLYKAGKLWLVSGITTLSVGLLWGGSAINAHADTTTATTPTSAAVTNSQSTSTASESSATSSAASLAQTSAAVASTSTNSQSAASASTATSAASTKASAATRVMAPAVAAASSATSGSPEAASSADYVTSTDSNGNYSVNPDQTGLSGSAALVAVSDQNMSDYFTAVDGSGDTLPINGNTAQLTNGYKPVDENNYSAGTGFVVSDQQVDFTTDFNLDVSISATWDPNMGSWLGGDGAAVFFEKVSPDQVATNFASGSGFGISNNVDNDDVISFNVSTNALGISPTGETQNQWVLYESQKDTTTPLTGTTPIETGIGISNDESGSITYTFNIAYNASTKVITTTVYDQNGNELTQWEYNVPDSWIGQGYTLAATGNTAASVATYTATINSYSYEPAKTTLNITSSGFPAGVTGPSQSSVAGIAGSVIAFYPAGTTAPTTDADGNAVTTAIAVASVGDYHLAADQFITLDANSANNDVVLAYTPTLTITYVDDETGETVKTTTDDAVNNEVDWTADAPTGYQLAENQAASGIYTFTSTDGNGLTIHLTHAHTQTTVTSTNTVHYTGLPDSVAAANDVTDSVTTVDWIKDVDDVTGDTTYNTANKTTSVTSPTVPGYTASSSVVTFTNGGTTDTPQNKSETVTYTADPQTATVEYVDDDNNGAIVGTPTTISGVTDGTATWNTNNKPAGYVLSAGQDASGTYTFTSDGSQVIKIHLSHHIVDTTKTTTRTIKYVVDGDATAPAEVVQTAVWKIETDEATGQSVATMQNEYSSVVSPTLDGYTPDIATVKSQYNAPTSDLSSLTNSEVTVTYSANKGSDTGSGTGNNSGSQTPGNGGNGSQGSSNAGTTGTTGSNGGSSSTGTGSSTTKLDPVTTGVTSASSTSSKTITPNKTTAKQTKSNQKLPQTGDDASAAAALSTMGIVMGMFGVTGLRRRKRQ</sequence>
<keyword evidence="6" id="KW-1133">Transmembrane helix</keyword>
<dbReference type="eggNOG" id="COG4932">
    <property type="taxonomic scope" value="Bacteria"/>
</dbReference>
<dbReference type="PROSITE" id="PS50847">
    <property type="entry name" value="GRAM_POS_ANCHORING"/>
    <property type="match status" value="1"/>
</dbReference>
<feature type="region of interest" description="Disordered" evidence="5">
    <location>
        <begin position="131"/>
        <end position="162"/>
    </location>
</feature>
<dbReference type="Proteomes" id="UP000051820">
    <property type="component" value="Unassembled WGS sequence"/>
</dbReference>
<evidence type="ECO:0000313" key="9">
    <source>
        <dbReference type="Proteomes" id="UP000051820"/>
    </source>
</evidence>
<feature type="region of interest" description="Disordered" evidence="5">
    <location>
        <begin position="829"/>
        <end position="927"/>
    </location>
</feature>
<feature type="compositionally biased region" description="Low complexity" evidence="5">
    <location>
        <begin position="857"/>
        <end position="905"/>
    </location>
</feature>
<dbReference type="InterPro" id="IPR022263">
    <property type="entry name" value="KxYKxGKxW"/>
</dbReference>
<dbReference type="Gene3D" id="2.60.120.200">
    <property type="match status" value="1"/>
</dbReference>
<dbReference type="Pfam" id="PF17966">
    <property type="entry name" value="Muc_B2"/>
    <property type="match status" value="2"/>
</dbReference>
<feature type="compositionally biased region" description="Polar residues" evidence="5">
    <location>
        <begin position="906"/>
        <end position="921"/>
    </location>
</feature>
<evidence type="ECO:0000256" key="1">
    <source>
        <dbReference type="ARBA" id="ARBA00022512"/>
    </source>
</evidence>
<evidence type="ECO:0000256" key="6">
    <source>
        <dbReference type="SAM" id="Phobius"/>
    </source>
</evidence>
<keyword evidence="4" id="KW-0572">Peptidoglycan-anchor</keyword>
<dbReference type="InterPro" id="IPR041495">
    <property type="entry name" value="Mub_B2"/>
</dbReference>
<evidence type="ECO:0000256" key="5">
    <source>
        <dbReference type="SAM" id="MobiDB-lite"/>
    </source>
</evidence>
<evidence type="ECO:0000256" key="4">
    <source>
        <dbReference type="ARBA" id="ARBA00023088"/>
    </source>
</evidence>
<dbReference type="AlphaFoldDB" id="A0A0R1W1J5"/>
<proteinExistence type="predicted"/>
<evidence type="ECO:0000259" key="7">
    <source>
        <dbReference type="PROSITE" id="PS50847"/>
    </source>
</evidence>
<feature type="compositionally biased region" description="Low complexity" evidence="5">
    <location>
        <begin position="131"/>
        <end position="145"/>
    </location>
</feature>
<protein>
    <submittedName>
        <fullName evidence="8">Mucus-binding protein</fullName>
    </submittedName>
</protein>
<dbReference type="NCBIfam" id="TIGR03715">
    <property type="entry name" value="KxYKxGKxW"/>
    <property type="match status" value="1"/>
</dbReference>
<dbReference type="Pfam" id="PF17965">
    <property type="entry name" value="MucBP_2"/>
    <property type="match status" value="1"/>
</dbReference>
<keyword evidence="3" id="KW-0732">Signal</keyword>
<feature type="compositionally biased region" description="Polar residues" evidence="5">
    <location>
        <begin position="146"/>
        <end position="162"/>
    </location>
</feature>
<dbReference type="Gene3D" id="3.10.20.320">
    <property type="entry name" value="Putative peptidoglycan bound protein (lpxtg motif)"/>
    <property type="match status" value="2"/>
</dbReference>